<evidence type="ECO:0000313" key="2">
    <source>
        <dbReference type="Proteomes" id="UP001235939"/>
    </source>
</evidence>
<sequence>MTLSGRTTNIDHVVVKGKWRCHLGAGLERRNLVLYLRDGSGQNAQRIACKRILKCVGGSTKGLHVHQKAVHGIETSKRNVKDEVDTQTPAKKTPKISILDHFSSVSIDRSTDAVLARMIALDGLPFSVFVTSKDLRKCSMLLDMKFLSPQRPLRLKSVVMRTHS</sequence>
<dbReference type="EMBL" id="CP092877">
    <property type="protein sequence ID" value="UYV77609.1"/>
    <property type="molecule type" value="Genomic_DNA"/>
</dbReference>
<reference evidence="1 2" key="1">
    <citation type="submission" date="2022-01" db="EMBL/GenBank/DDBJ databases">
        <title>A chromosomal length assembly of Cordylochernes scorpioides.</title>
        <authorList>
            <person name="Zeh D."/>
            <person name="Zeh J."/>
        </authorList>
    </citation>
    <scope>NUCLEOTIDE SEQUENCE [LARGE SCALE GENOMIC DNA]</scope>
    <source>
        <strain evidence="1">IN4F17</strain>
        <tissue evidence="1">Whole Body</tissue>
    </source>
</reference>
<organism evidence="1 2">
    <name type="scientific">Cordylochernes scorpioides</name>
    <dbReference type="NCBI Taxonomy" id="51811"/>
    <lineage>
        <taxon>Eukaryota</taxon>
        <taxon>Metazoa</taxon>
        <taxon>Ecdysozoa</taxon>
        <taxon>Arthropoda</taxon>
        <taxon>Chelicerata</taxon>
        <taxon>Arachnida</taxon>
        <taxon>Pseudoscorpiones</taxon>
        <taxon>Cheliferoidea</taxon>
        <taxon>Chernetidae</taxon>
        <taxon>Cordylochernes</taxon>
    </lineage>
</organism>
<keyword evidence="2" id="KW-1185">Reference proteome</keyword>
<name>A0ABY6L8Y6_9ARAC</name>
<gene>
    <name evidence="1" type="ORF">LAZ67_15001703</name>
</gene>
<proteinExistence type="predicted"/>
<protein>
    <submittedName>
        <fullName evidence="1">Uncharacterized protein</fullName>
    </submittedName>
</protein>
<dbReference type="Proteomes" id="UP001235939">
    <property type="component" value="Chromosome 15"/>
</dbReference>
<evidence type="ECO:0000313" key="1">
    <source>
        <dbReference type="EMBL" id="UYV77609.1"/>
    </source>
</evidence>
<accession>A0ABY6L8Y6</accession>